<dbReference type="OrthoDB" id="9801450at2"/>
<dbReference type="PANTHER" id="PTHR36455">
    <property type="match status" value="1"/>
</dbReference>
<reference evidence="2 3" key="1">
    <citation type="submission" date="2018-09" db="EMBL/GenBank/DDBJ databases">
        <authorList>
            <person name="Zhu H."/>
        </authorList>
    </citation>
    <scope>NUCLEOTIDE SEQUENCE [LARGE SCALE GENOMIC DNA]</scope>
    <source>
        <strain evidence="2 3">K1W22B-8</strain>
    </source>
</reference>
<gene>
    <name evidence="1" type="ORF">D3874_04965</name>
    <name evidence="2" type="ORF">D3874_05065</name>
</gene>
<accession>A0A418WJ17</accession>
<proteinExistence type="predicted"/>
<comment type="caution">
    <text evidence="2">The sequence shown here is derived from an EMBL/GenBank/DDBJ whole genome shotgun (WGS) entry which is preliminary data.</text>
</comment>
<dbReference type="EMBL" id="QYUK01000011">
    <property type="protein sequence ID" value="RJF89856.1"/>
    <property type="molecule type" value="Genomic_DNA"/>
</dbReference>
<protein>
    <submittedName>
        <fullName evidence="2">Transposase</fullName>
    </submittedName>
</protein>
<evidence type="ECO:0000313" key="1">
    <source>
        <dbReference type="EMBL" id="RJF89856.1"/>
    </source>
</evidence>
<keyword evidence="3" id="KW-1185">Reference proteome</keyword>
<evidence type="ECO:0000313" key="3">
    <source>
        <dbReference type="Proteomes" id="UP000284605"/>
    </source>
</evidence>
<evidence type="ECO:0000313" key="2">
    <source>
        <dbReference type="EMBL" id="RJF89859.1"/>
    </source>
</evidence>
<dbReference type="Proteomes" id="UP000284605">
    <property type="component" value="Unassembled WGS sequence"/>
</dbReference>
<sequence>MRKGIGGLVAKAQDVLKQDTRSGAVFAFRGGRGDRIKLLHWDGQGFCLYYKILEKGRFPWPSPAEGAANLTSAQLAMLWEGIDWRRPTWTSPPDRVG</sequence>
<dbReference type="AlphaFoldDB" id="A0A418WJ17"/>
<name>A0A418WJ17_9PROT</name>
<organism evidence="2 3">
    <name type="scientific">Oleomonas cavernae</name>
    <dbReference type="NCBI Taxonomy" id="2320859"/>
    <lineage>
        <taxon>Bacteria</taxon>
        <taxon>Pseudomonadati</taxon>
        <taxon>Pseudomonadota</taxon>
        <taxon>Alphaproteobacteria</taxon>
        <taxon>Acetobacterales</taxon>
        <taxon>Acetobacteraceae</taxon>
        <taxon>Oleomonas</taxon>
    </lineage>
</organism>
<dbReference type="Pfam" id="PF05717">
    <property type="entry name" value="TnpB_IS66"/>
    <property type="match status" value="1"/>
</dbReference>
<dbReference type="InterPro" id="IPR008878">
    <property type="entry name" value="Transposase_IS66_Orf2"/>
</dbReference>
<dbReference type="NCBIfam" id="NF033819">
    <property type="entry name" value="IS66_TnpB"/>
    <property type="match status" value="1"/>
</dbReference>
<dbReference type="EMBL" id="QYUK01000011">
    <property type="protein sequence ID" value="RJF89859.1"/>
    <property type="molecule type" value="Genomic_DNA"/>
</dbReference>
<dbReference type="PANTHER" id="PTHR36455:SF1">
    <property type="entry name" value="BLR8292 PROTEIN"/>
    <property type="match status" value="1"/>
</dbReference>